<feature type="region of interest" description="Disordered" evidence="1">
    <location>
        <begin position="167"/>
        <end position="214"/>
    </location>
</feature>
<dbReference type="Gene3D" id="2.80.10.50">
    <property type="match status" value="1"/>
</dbReference>
<dbReference type="EMBL" id="WIUZ02000013">
    <property type="protein sequence ID" value="KAF9781778.1"/>
    <property type="molecule type" value="Genomic_DNA"/>
</dbReference>
<dbReference type="OrthoDB" id="3228793at2759"/>
<reference evidence="2" key="2">
    <citation type="submission" date="2020-11" db="EMBL/GenBank/DDBJ databases">
        <authorList>
            <consortium name="DOE Joint Genome Institute"/>
            <person name="Kuo A."/>
            <person name="Miyauchi S."/>
            <person name="Kiss E."/>
            <person name="Drula E."/>
            <person name="Kohler A."/>
            <person name="Sanchez-Garcia M."/>
            <person name="Andreopoulos B."/>
            <person name="Barry K.W."/>
            <person name="Bonito G."/>
            <person name="Buee M."/>
            <person name="Carver A."/>
            <person name="Chen C."/>
            <person name="Cichocki N."/>
            <person name="Clum A."/>
            <person name="Culley D."/>
            <person name="Crous P.W."/>
            <person name="Fauchery L."/>
            <person name="Girlanda M."/>
            <person name="Hayes R."/>
            <person name="Keri Z."/>
            <person name="Labutti K."/>
            <person name="Lipzen A."/>
            <person name="Lombard V."/>
            <person name="Magnuson J."/>
            <person name="Maillard F."/>
            <person name="Morin E."/>
            <person name="Murat C."/>
            <person name="Nolan M."/>
            <person name="Ohm R."/>
            <person name="Pangilinan J."/>
            <person name="Pereira M."/>
            <person name="Perotto S."/>
            <person name="Peter M."/>
            <person name="Riley R."/>
            <person name="Sitrit Y."/>
            <person name="Stielow B."/>
            <person name="Szollosi G."/>
            <person name="Zifcakova L."/>
            <person name="Stursova M."/>
            <person name="Spatafora J.W."/>
            <person name="Tedersoo L."/>
            <person name="Vaario L.-M."/>
            <person name="Yamada A."/>
            <person name="Yan M."/>
            <person name="Wang P."/>
            <person name="Xu J."/>
            <person name="Bruns T."/>
            <person name="Baldrian P."/>
            <person name="Vilgalys R."/>
            <person name="Henrissat B."/>
            <person name="Grigoriev I.V."/>
            <person name="Hibbett D."/>
            <person name="Nagy L.G."/>
            <person name="Martin F.M."/>
        </authorList>
    </citation>
    <scope>NUCLEOTIDE SEQUENCE</scope>
    <source>
        <strain evidence="2">UH-Tt-Lm1</strain>
    </source>
</reference>
<feature type="compositionally biased region" description="Low complexity" evidence="1">
    <location>
        <begin position="168"/>
        <end position="182"/>
    </location>
</feature>
<evidence type="ECO:0000256" key="1">
    <source>
        <dbReference type="SAM" id="MobiDB-lite"/>
    </source>
</evidence>
<protein>
    <submittedName>
        <fullName evidence="2">Uncharacterized protein</fullName>
    </submittedName>
</protein>
<reference evidence="2" key="1">
    <citation type="journal article" date="2020" name="Nat. Commun.">
        <title>Large-scale genome sequencing of mycorrhizal fungi provides insights into the early evolution of symbiotic traits.</title>
        <authorList>
            <person name="Miyauchi S."/>
            <person name="Kiss E."/>
            <person name="Kuo A."/>
            <person name="Drula E."/>
            <person name="Kohler A."/>
            <person name="Sanchez-Garcia M."/>
            <person name="Morin E."/>
            <person name="Andreopoulos B."/>
            <person name="Barry K.W."/>
            <person name="Bonito G."/>
            <person name="Buee M."/>
            <person name="Carver A."/>
            <person name="Chen C."/>
            <person name="Cichocki N."/>
            <person name="Clum A."/>
            <person name="Culley D."/>
            <person name="Crous P.W."/>
            <person name="Fauchery L."/>
            <person name="Girlanda M."/>
            <person name="Hayes R.D."/>
            <person name="Keri Z."/>
            <person name="LaButti K."/>
            <person name="Lipzen A."/>
            <person name="Lombard V."/>
            <person name="Magnuson J."/>
            <person name="Maillard F."/>
            <person name="Murat C."/>
            <person name="Nolan M."/>
            <person name="Ohm R.A."/>
            <person name="Pangilinan J."/>
            <person name="Pereira M.F."/>
            <person name="Perotto S."/>
            <person name="Peter M."/>
            <person name="Pfister S."/>
            <person name="Riley R."/>
            <person name="Sitrit Y."/>
            <person name="Stielow J.B."/>
            <person name="Szollosi G."/>
            <person name="Zifcakova L."/>
            <person name="Stursova M."/>
            <person name="Spatafora J.W."/>
            <person name="Tedersoo L."/>
            <person name="Vaario L.M."/>
            <person name="Yamada A."/>
            <person name="Yan M."/>
            <person name="Wang P."/>
            <person name="Xu J."/>
            <person name="Bruns T."/>
            <person name="Baldrian P."/>
            <person name="Vilgalys R."/>
            <person name="Dunand C."/>
            <person name="Henrissat B."/>
            <person name="Grigoriev I.V."/>
            <person name="Hibbett D."/>
            <person name="Nagy L.G."/>
            <person name="Martin F.M."/>
        </authorList>
    </citation>
    <scope>NUCLEOTIDE SEQUENCE</scope>
    <source>
        <strain evidence="2">UH-Tt-Lm1</strain>
    </source>
</reference>
<comment type="caution">
    <text evidence="2">The sequence shown here is derived from an EMBL/GenBank/DDBJ whole genome shotgun (WGS) entry which is preliminary data.</text>
</comment>
<organism evidence="2 3">
    <name type="scientific">Thelephora terrestris</name>
    <dbReference type="NCBI Taxonomy" id="56493"/>
    <lineage>
        <taxon>Eukaryota</taxon>
        <taxon>Fungi</taxon>
        <taxon>Dikarya</taxon>
        <taxon>Basidiomycota</taxon>
        <taxon>Agaricomycotina</taxon>
        <taxon>Agaricomycetes</taxon>
        <taxon>Thelephorales</taxon>
        <taxon>Thelephoraceae</taxon>
        <taxon>Thelephora</taxon>
    </lineage>
</organism>
<keyword evidence="3" id="KW-1185">Reference proteome</keyword>
<dbReference type="AlphaFoldDB" id="A0A9P6HA62"/>
<evidence type="ECO:0000313" key="2">
    <source>
        <dbReference type="EMBL" id="KAF9781778.1"/>
    </source>
</evidence>
<dbReference type="Proteomes" id="UP000736335">
    <property type="component" value="Unassembled WGS sequence"/>
</dbReference>
<evidence type="ECO:0000313" key="3">
    <source>
        <dbReference type="Proteomes" id="UP000736335"/>
    </source>
</evidence>
<proteinExistence type="predicted"/>
<sequence>MKNSSPNSTILQDGKIRPGIYKIQNIVSKTYADIKDDVRELCGRPSSALEGARGQWEILPLGPGYTIRKAGPPVPGKPNQFCMMLQGLGGGSTVSVSEFPVAWKIVAVDDNKYRGFEYFRIFWGSTNMIWDLASRGNARDGTKIQLRDNGKFEPCRIWELIPIEVDNSDSQSSSSRSPLGSSPAVRSYEEPAGDHPCTCSHATTEPSDDGYGTTVIEVTTITTRKKYRVED</sequence>
<accession>A0A9P6HA62</accession>
<gene>
    <name evidence="2" type="ORF">BJ322DRAFT_1213090</name>
</gene>
<name>A0A9P6HA62_9AGAM</name>